<evidence type="ECO:0000313" key="3">
    <source>
        <dbReference type="Proteomes" id="UP000425817"/>
    </source>
</evidence>
<feature type="signal peptide" evidence="1">
    <location>
        <begin position="1"/>
        <end position="25"/>
    </location>
</feature>
<evidence type="ECO:0000256" key="1">
    <source>
        <dbReference type="SAM" id="SignalP"/>
    </source>
</evidence>
<sequence length="413" mass="44271">MKAGALRLWLAAFGCAMLLPTAGHARGYTPQGLCGDYARLDIGSPAGTCVALLADEAQGLRAPRRILEVAPGRYWVVDMGSWEPRRGRLLEMVLPADGPAPRRARFSVLAEQLDRPLGLVAGPDGKIYIGESGTVWRTPVPAPGGALQRETVIDGLPGDGTHPLKELAFGPGGRLYVNVGSDSDACRDASSKQYPLPCPDLAGPKPRAAVYEAVLSGPDYKLQSFKPFATGLRNSVALTVLPDGPAKGTVLQGENSIDYEDIGQPPEELNRLQAGRDYGWPYCVGKRRPARGYENRHDCKATEAPLMLWPAHVAPLQMIVGPAGSRFAGQLLVAWRGHQAPGHRVVGYKLDARGLPSGKPVEWLAGWNPKPGVRPMGRPTGITVDRQGRLLAVEDFNRTILMLLPDAGAATQK</sequence>
<dbReference type="SUPFAM" id="SSF50952">
    <property type="entry name" value="Soluble quinoprotein glucose dehydrogenase"/>
    <property type="match status" value="1"/>
</dbReference>
<dbReference type="RefSeq" id="WP_157616326.1">
    <property type="nucleotide sequence ID" value="NZ_CP046622.1"/>
</dbReference>
<dbReference type="OrthoDB" id="9770043at2"/>
<dbReference type="EMBL" id="CP046622">
    <property type="protein sequence ID" value="QGW84614.1"/>
    <property type="molecule type" value="Genomic_DNA"/>
</dbReference>
<gene>
    <name evidence="2" type="ORF">GOQ09_24905</name>
</gene>
<dbReference type="InterPro" id="IPR011041">
    <property type="entry name" value="Quinoprot_gluc/sorb_DH_b-prop"/>
</dbReference>
<proteinExistence type="predicted"/>
<accession>A0A6I6HQ33</accession>
<dbReference type="Proteomes" id="UP000425817">
    <property type="component" value="Chromosome"/>
</dbReference>
<dbReference type="Gene3D" id="2.120.10.30">
    <property type="entry name" value="TolB, C-terminal domain"/>
    <property type="match status" value="1"/>
</dbReference>
<feature type="chain" id="PRO_5026083966" evidence="1">
    <location>
        <begin position="26"/>
        <end position="413"/>
    </location>
</feature>
<protein>
    <submittedName>
        <fullName evidence="2">Uncharacterized protein</fullName>
    </submittedName>
</protein>
<organism evidence="2 3">
    <name type="scientific">Variovorax paradoxus</name>
    <dbReference type="NCBI Taxonomy" id="34073"/>
    <lineage>
        <taxon>Bacteria</taxon>
        <taxon>Pseudomonadati</taxon>
        <taxon>Pseudomonadota</taxon>
        <taxon>Betaproteobacteria</taxon>
        <taxon>Burkholderiales</taxon>
        <taxon>Comamonadaceae</taxon>
        <taxon>Variovorax</taxon>
    </lineage>
</organism>
<dbReference type="InterPro" id="IPR011042">
    <property type="entry name" value="6-blade_b-propeller_TolB-like"/>
</dbReference>
<name>A0A6I6HQ33_VARPD</name>
<evidence type="ECO:0000313" key="2">
    <source>
        <dbReference type="EMBL" id="QGW84614.1"/>
    </source>
</evidence>
<dbReference type="AlphaFoldDB" id="A0A6I6HQ33"/>
<keyword evidence="1" id="KW-0732">Signal</keyword>
<reference evidence="2 3" key="1">
    <citation type="submission" date="2019-12" db="EMBL/GenBank/DDBJ databases">
        <title>Hybrid Genome Assemblies of two High G+C Isolates from Undergraduate Microbiology Courses.</title>
        <authorList>
            <person name="Ne Ville C.J."/>
            <person name="Enright D."/>
            <person name="Hernandez I."/>
            <person name="Dodsworth J."/>
            <person name="Orwin P.M."/>
        </authorList>
    </citation>
    <scope>NUCLEOTIDE SEQUENCE [LARGE SCALE GENOMIC DNA]</scope>
    <source>
        <strain evidence="2 3">CSUSB</strain>
    </source>
</reference>